<evidence type="ECO:0000313" key="1">
    <source>
        <dbReference type="EMBL" id="KYP57670.1"/>
    </source>
</evidence>
<evidence type="ECO:0000313" key="2">
    <source>
        <dbReference type="Proteomes" id="UP000075243"/>
    </source>
</evidence>
<dbReference type="EMBL" id="CM003613">
    <property type="protein sequence ID" value="KYP57670.1"/>
    <property type="molecule type" value="Genomic_DNA"/>
</dbReference>
<accession>A0A151SS67</accession>
<name>A0A151SS67_CAJCA</name>
<sequence>MVDKVRIKACIVAEACKQRMTQRFNSNLSKRSFKERDLVWRVLGSDRRNLREGKLAANWDGPFRI</sequence>
<gene>
    <name evidence="1" type="ORF">KK1_003937</name>
</gene>
<protein>
    <submittedName>
        <fullName evidence="1">Uncharacterized protein</fullName>
    </submittedName>
</protein>
<keyword evidence="2" id="KW-1185">Reference proteome</keyword>
<reference evidence="1 2" key="1">
    <citation type="journal article" date="2012" name="Nat. Biotechnol.">
        <title>Draft genome sequence of pigeonpea (Cajanus cajan), an orphan legume crop of resource-poor farmers.</title>
        <authorList>
            <person name="Varshney R.K."/>
            <person name="Chen W."/>
            <person name="Li Y."/>
            <person name="Bharti A.K."/>
            <person name="Saxena R.K."/>
            <person name="Schlueter J.A."/>
            <person name="Donoghue M.T."/>
            <person name="Azam S."/>
            <person name="Fan G."/>
            <person name="Whaley A.M."/>
            <person name="Farmer A.D."/>
            <person name="Sheridan J."/>
            <person name="Iwata A."/>
            <person name="Tuteja R."/>
            <person name="Penmetsa R.V."/>
            <person name="Wu W."/>
            <person name="Upadhyaya H.D."/>
            <person name="Yang S.P."/>
            <person name="Shah T."/>
            <person name="Saxena K.B."/>
            <person name="Michael T."/>
            <person name="McCombie W.R."/>
            <person name="Yang B."/>
            <person name="Zhang G."/>
            <person name="Yang H."/>
            <person name="Wang J."/>
            <person name="Spillane C."/>
            <person name="Cook D.R."/>
            <person name="May G.D."/>
            <person name="Xu X."/>
            <person name="Jackson S.A."/>
        </authorList>
    </citation>
    <scope>NUCLEOTIDE SEQUENCE [LARGE SCALE GENOMIC DNA]</scope>
    <source>
        <strain evidence="2">cv. Asha</strain>
    </source>
</reference>
<organism evidence="1 2">
    <name type="scientific">Cajanus cajan</name>
    <name type="common">Pigeon pea</name>
    <name type="synonym">Cajanus indicus</name>
    <dbReference type="NCBI Taxonomy" id="3821"/>
    <lineage>
        <taxon>Eukaryota</taxon>
        <taxon>Viridiplantae</taxon>
        <taxon>Streptophyta</taxon>
        <taxon>Embryophyta</taxon>
        <taxon>Tracheophyta</taxon>
        <taxon>Spermatophyta</taxon>
        <taxon>Magnoliopsida</taxon>
        <taxon>eudicotyledons</taxon>
        <taxon>Gunneridae</taxon>
        <taxon>Pentapetalae</taxon>
        <taxon>rosids</taxon>
        <taxon>fabids</taxon>
        <taxon>Fabales</taxon>
        <taxon>Fabaceae</taxon>
        <taxon>Papilionoideae</taxon>
        <taxon>50 kb inversion clade</taxon>
        <taxon>NPAAA clade</taxon>
        <taxon>indigoferoid/millettioid clade</taxon>
        <taxon>Phaseoleae</taxon>
        <taxon>Cajanus</taxon>
    </lineage>
</organism>
<dbReference type="Gramene" id="C.cajan_03854.t">
    <property type="protein sequence ID" value="C.cajan_03854.t.cds1"/>
    <property type="gene ID" value="C.cajan_03854"/>
</dbReference>
<dbReference type="Proteomes" id="UP000075243">
    <property type="component" value="Chromosome 11"/>
</dbReference>
<dbReference type="AlphaFoldDB" id="A0A151SS67"/>
<proteinExistence type="predicted"/>